<dbReference type="Pfam" id="PF02120">
    <property type="entry name" value="Flg_hook"/>
    <property type="match status" value="1"/>
</dbReference>
<reference evidence="4" key="1">
    <citation type="journal article" date="2019" name="Int. J. Syst. Evol. Microbiol.">
        <title>The Global Catalogue of Microorganisms (GCM) 10K type strain sequencing project: providing services to taxonomists for standard genome sequencing and annotation.</title>
        <authorList>
            <consortium name="The Broad Institute Genomics Platform"/>
            <consortium name="The Broad Institute Genome Sequencing Center for Infectious Disease"/>
            <person name="Wu L."/>
            <person name="Ma J."/>
        </authorList>
    </citation>
    <scope>NUCLEOTIDE SEQUENCE [LARGE SCALE GENOMIC DNA]</scope>
    <source>
        <strain evidence="4">KCTC 42443</strain>
    </source>
</reference>
<feature type="domain" description="Flagellar hook-length control protein-like C-terminal" evidence="2">
    <location>
        <begin position="74"/>
        <end position="142"/>
    </location>
</feature>
<dbReference type="CDD" id="cd17470">
    <property type="entry name" value="T3SS_Flik_C"/>
    <property type="match status" value="1"/>
</dbReference>
<sequence>MQTGANWTPVNPVDDSAGLNDAVTSTDDPRSELTTSHLREASQPSQPARTLPDLPRHIAAQLADIVRTAPDKPVELTLNPEELGRLRMSFQTDASSLTVVLQVERPETLDLMRRHIEQLAQDMHDLGYDQVNFTFQQQQQDAASNGQAGADPDTRSTPRTDGLGDQPVAQDKVQIHISPGAGMDIRI</sequence>
<gene>
    <name evidence="3" type="ORF">GCM10016455_23860</name>
</gene>
<evidence type="ECO:0000256" key="1">
    <source>
        <dbReference type="SAM" id="MobiDB-lite"/>
    </source>
</evidence>
<evidence type="ECO:0000313" key="3">
    <source>
        <dbReference type="EMBL" id="GHF02027.1"/>
    </source>
</evidence>
<protein>
    <recommendedName>
        <fullName evidence="2">Flagellar hook-length control protein-like C-terminal domain-containing protein</fullName>
    </recommendedName>
</protein>
<dbReference type="InterPro" id="IPR038610">
    <property type="entry name" value="FliK-like_C_sf"/>
</dbReference>
<feature type="compositionally biased region" description="Low complexity" evidence="1">
    <location>
        <begin position="138"/>
        <end position="151"/>
    </location>
</feature>
<dbReference type="EMBL" id="BNCH01000005">
    <property type="protein sequence ID" value="GHF02027.1"/>
    <property type="molecule type" value="Genomic_DNA"/>
</dbReference>
<evidence type="ECO:0000259" key="2">
    <source>
        <dbReference type="Pfam" id="PF02120"/>
    </source>
</evidence>
<feature type="compositionally biased region" description="Polar residues" evidence="1">
    <location>
        <begin position="22"/>
        <end position="48"/>
    </location>
</feature>
<keyword evidence="4" id="KW-1185">Reference proteome</keyword>
<evidence type="ECO:0000313" key="4">
    <source>
        <dbReference type="Proteomes" id="UP000609802"/>
    </source>
</evidence>
<feature type="region of interest" description="Disordered" evidence="1">
    <location>
        <begin position="1"/>
        <end position="52"/>
    </location>
</feature>
<organism evidence="3 4">
    <name type="scientific">Aliiroseovarius zhejiangensis</name>
    <dbReference type="NCBI Taxonomy" id="1632025"/>
    <lineage>
        <taxon>Bacteria</taxon>
        <taxon>Pseudomonadati</taxon>
        <taxon>Pseudomonadota</taxon>
        <taxon>Alphaproteobacteria</taxon>
        <taxon>Rhodobacterales</taxon>
        <taxon>Paracoccaceae</taxon>
        <taxon>Aliiroseovarius</taxon>
    </lineage>
</organism>
<name>A0ABQ3J2H4_9RHOB</name>
<dbReference type="Gene3D" id="3.30.750.140">
    <property type="match status" value="1"/>
</dbReference>
<comment type="caution">
    <text evidence="3">The sequence shown here is derived from an EMBL/GenBank/DDBJ whole genome shotgun (WGS) entry which is preliminary data.</text>
</comment>
<proteinExistence type="predicted"/>
<accession>A0ABQ3J2H4</accession>
<dbReference type="Proteomes" id="UP000609802">
    <property type="component" value="Unassembled WGS sequence"/>
</dbReference>
<feature type="region of interest" description="Disordered" evidence="1">
    <location>
        <begin position="138"/>
        <end position="187"/>
    </location>
</feature>
<dbReference type="InterPro" id="IPR021136">
    <property type="entry name" value="Flagellar_hook_control-like_C"/>
</dbReference>